<dbReference type="PROSITE" id="PS50297">
    <property type="entry name" value="ANK_REP_REGION"/>
    <property type="match status" value="3"/>
</dbReference>
<comment type="caution">
    <text evidence="4">The sequence shown here is derived from an EMBL/GenBank/DDBJ whole genome shotgun (WGS) entry which is preliminary data.</text>
</comment>
<dbReference type="InterPro" id="IPR002110">
    <property type="entry name" value="Ankyrin_rpt"/>
</dbReference>
<dbReference type="Pfam" id="PF00023">
    <property type="entry name" value="Ank"/>
    <property type="match status" value="1"/>
</dbReference>
<name>A0A9W9SIR6_9EURO</name>
<evidence type="ECO:0000256" key="2">
    <source>
        <dbReference type="ARBA" id="ARBA00023043"/>
    </source>
</evidence>
<dbReference type="OrthoDB" id="539213at2759"/>
<evidence type="ECO:0000256" key="1">
    <source>
        <dbReference type="ARBA" id="ARBA00022737"/>
    </source>
</evidence>
<dbReference type="Proteomes" id="UP001147747">
    <property type="component" value="Unassembled WGS sequence"/>
</dbReference>
<reference evidence="4" key="1">
    <citation type="submission" date="2022-12" db="EMBL/GenBank/DDBJ databases">
        <authorList>
            <person name="Petersen C."/>
        </authorList>
    </citation>
    <scope>NUCLEOTIDE SEQUENCE</scope>
    <source>
        <strain evidence="4">IBT 29677</strain>
    </source>
</reference>
<feature type="repeat" description="ANK" evidence="3">
    <location>
        <begin position="205"/>
        <end position="237"/>
    </location>
</feature>
<protein>
    <submittedName>
        <fullName evidence="4">Uncharacterized protein</fullName>
    </submittedName>
</protein>
<dbReference type="PANTHER" id="PTHR24171">
    <property type="entry name" value="ANKYRIN REPEAT DOMAIN-CONTAINING PROTEIN 39-RELATED"/>
    <property type="match status" value="1"/>
</dbReference>
<sequence>MKTLHQVASRVLWSGGLSASGSSGLRWEFEESRGSWVAGERCGRCGGQSRKELNKVKVEVLVRFRLTFQASTDHLHLQLIAALIDSASFQQVENVMDPNQTAKFPLHEAAREGRNQVVESLLNANPKSAFVKDEDDRLPIHWAVAYNHMPVVELLVSMKNFDPDVEDGSGWTPLMIAASLKDAGGDQILELLLRKGAEVSVKSNSGQNALHFASSKANISTVRILIANKCSARVKDIRGQLPLHRAAAVGSVPILQNLLEEGKSPVNATDGDGMTALHQAISEGHGPAAILLLKSGTDAEKRDNDGKLAIELVPDDKVKQYILQTAEREGIELP</sequence>
<dbReference type="GO" id="GO:0004842">
    <property type="term" value="F:ubiquitin-protein transferase activity"/>
    <property type="evidence" value="ECO:0007669"/>
    <property type="project" value="TreeGrafter"/>
</dbReference>
<dbReference type="RefSeq" id="XP_056482703.1">
    <property type="nucleotide sequence ID" value="XM_056636673.1"/>
</dbReference>
<dbReference type="GO" id="GO:0085020">
    <property type="term" value="P:protein K6-linked ubiquitination"/>
    <property type="evidence" value="ECO:0007669"/>
    <property type="project" value="TreeGrafter"/>
</dbReference>
<gene>
    <name evidence="4" type="ORF">N7509_012036</name>
</gene>
<keyword evidence="2 3" id="KW-0040">ANK repeat</keyword>
<dbReference type="EMBL" id="JAPZBU010000011">
    <property type="protein sequence ID" value="KAJ5378917.1"/>
    <property type="molecule type" value="Genomic_DNA"/>
</dbReference>
<dbReference type="PANTHER" id="PTHR24171:SF11">
    <property type="entry name" value="26S PROTEASOME NON-ATPASE REGULATORY SUBUNIT 10"/>
    <property type="match status" value="1"/>
</dbReference>
<dbReference type="SMART" id="SM00248">
    <property type="entry name" value="ANK"/>
    <property type="match status" value="6"/>
</dbReference>
<dbReference type="GeneID" id="81375653"/>
<keyword evidence="5" id="KW-1185">Reference proteome</keyword>
<evidence type="ECO:0000256" key="3">
    <source>
        <dbReference type="PROSITE-ProRule" id="PRU00023"/>
    </source>
</evidence>
<feature type="repeat" description="ANK" evidence="3">
    <location>
        <begin position="238"/>
        <end position="262"/>
    </location>
</feature>
<accession>A0A9W9SIR6</accession>
<organism evidence="4 5">
    <name type="scientific">Penicillium cosmopolitanum</name>
    <dbReference type="NCBI Taxonomy" id="1131564"/>
    <lineage>
        <taxon>Eukaryota</taxon>
        <taxon>Fungi</taxon>
        <taxon>Dikarya</taxon>
        <taxon>Ascomycota</taxon>
        <taxon>Pezizomycotina</taxon>
        <taxon>Eurotiomycetes</taxon>
        <taxon>Eurotiomycetidae</taxon>
        <taxon>Eurotiales</taxon>
        <taxon>Aspergillaceae</taxon>
        <taxon>Penicillium</taxon>
    </lineage>
</organism>
<dbReference type="Gene3D" id="1.25.40.20">
    <property type="entry name" value="Ankyrin repeat-containing domain"/>
    <property type="match status" value="2"/>
</dbReference>
<reference evidence="4" key="2">
    <citation type="journal article" date="2023" name="IMA Fungus">
        <title>Comparative genomic study of the Penicillium genus elucidates a diverse pangenome and 15 lateral gene transfer events.</title>
        <authorList>
            <person name="Petersen C."/>
            <person name="Sorensen T."/>
            <person name="Nielsen M.R."/>
            <person name="Sondergaard T.E."/>
            <person name="Sorensen J.L."/>
            <person name="Fitzpatrick D.A."/>
            <person name="Frisvad J.C."/>
            <person name="Nielsen K.L."/>
        </authorList>
    </citation>
    <scope>NUCLEOTIDE SEQUENCE</scope>
    <source>
        <strain evidence="4">IBT 29677</strain>
    </source>
</reference>
<evidence type="ECO:0000313" key="5">
    <source>
        <dbReference type="Proteomes" id="UP001147747"/>
    </source>
</evidence>
<dbReference type="InterPro" id="IPR036770">
    <property type="entry name" value="Ankyrin_rpt-contain_sf"/>
</dbReference>
<dbReference type="SUPFAM" id="SSF48403">
    <property type="entry name" value="Ankyrin repeat"/>
    <property type="match status" value="1"/>
</dbReference>
<dbReference type="AlphaFoldDB" id="A0A9W9SIR6"/>
<dbReference type="Pfam" id="PF12796">
    <property type="entry name" value="Ank_2"/>
    <property type="match status" value="1"/>
</dbReference>
<feature type="repeat" description="ANK" evidence="3">
    <location>
        <begin position="169"/>
        <end position="204"/>
    </location>
</feature>
<proteinExistence type="predicted"/>
<dbReference type="Pfam" id="PF13637">
    <property type="entry name" value="Ank_4"/>
    <property type="match status" value="1"/>
</dbReference>
<feature type="repeat" description="ANK" evidence="3">
    <location>
        <begin position="272"/>
        <end position="304"/>
    </location>
</feature>
<dbReference type="PROSITE" id="PS50088">
    <property type="entry name" value="ANK_REPEAT"/>
    <property type="match status" value="4"/>
</dbReference>
<keyword evidence="1" id="KW-0677">Repeat</keyword>
<evidence type="ECO:0000313" key="4">
    <source>
        <dbReference type="EMBL" id="KAJ5378917.1"/>
    </source>
</evidence>